<evidence type="ECO:0000313" key="1">
    <source>
        <dbReference type="EMBL" id="MBA4707528.1"/>
    </source>
</evidence>
<protein>
    <submittedName>
        <fullName evidence="1">Uncharacterized protein</fullName>
    </submittedName>
</protein>
<keyword evidence="2" id="KW-1185">Reference proteome</keyword>
<gene>
    <name evidence="1" type="ORF">H2Z84_03850</name>
</gene>
<sequence>MQFSTIRTTRAQAKAIGEKIYFTGEPCIRGHISRRRTANGMCIMCIELKANDRKKYDADRYKNNAESKKAAVKKYREENRDKVLEKRRIYNLRTAEHKRAYMADRRKSLAGTEKYREEKRAYSEKRRKATIIATPAWANIESIKQIYQNCPSGFHVDHIIPLLGKTVCGLHVESNLQYLPAKENLIKASSIRE</sequence>
<dbReference type="RefSeq" id="WP_181834807.1">
    <property type="nucleotide sequence ID" value="NZ_JACERN010000014.1"/>
</dbReference>
<dbReference type="Proteomes" id="UP000545606">
    <property type="component" value="Unassembled WGS sequence"/>
</dbReference>
<dbReference type="CDD" id="cd00085">
    <property type="entry name" value="HNHc"/>
    <property type="match status" value="1"/>
</dbReference>
<name>A0A838Y0U8_9NEIS</name>
<dbReference type="EMBL" id="JACERN010000014">
    <property type="protein sequence ID" value="MBA4707528.1"/>
    <property type="molecule type" value="Genomic_DNA"/>
</dbReference>
<comment type="caution">
    <text evidence="1">The sequence shown here is derived from an EMBL/GenBank/DDBJ whole genome shotgun (WGS) entry which is preliminary data.</text>
</comment>
<organism evidence="1 2">
    <name type="scientific">Aquitalea aquatica</name>
    <dbReference type="NCBI Taxonomy" id="3044273"/>
    <lineage>
        <taxon>Bacteria</taxon>
        <taxon>Pseudomonadati</taxon>
        <taxon>Pseudomonadota</taxon>
        <taxon>Betaproteobacteria</taxon>
        <taxon>Neisseriales</taxon>
        <taxon>Chromobacteriaceae</taxon>
        <taxon>Aquitalea</taxon>
    </lineage>
</organism>
<evidence type="ECO:0000313" key="2">
    <source>
        <dbReference type="Proteomes" id="UP000545606"/>
    </source>
</evidence>
<dbReference type="InterPro" id="IPR003615">
    <property type="entry name" value="HNH_nuc"/>
</dbReference>
<reference evidence="1 2" key="1">
    <citation type="submission" date="2020-07" db="EMBL/GenBank/DDBJ databases">
        <title>Draft genome sequence of violacein-producing bacteria and related species.</title>
        <authorList>
            <person name="Wilson H.S."/>
            <person name="De Leon M.E."/>
        </authorList>
    </citation>
    <scope>NUCLEOTIDE SEQUENCE [LARGE SCALE GENOMIC DNA]</scope>
    <source>
        <strain evidence="1 2">HSC-21Su07</strain>
    </source>
</reference>
<proteinExistence type="predicted"/>
<accession>A0A838Y0U8</accession>
<dbReference type="AlphaFoldDB" id="A0A838Y0U8"/>